<dbReference type="STRING" id="71784.A0A1Y2BHR3"/>
<dbReference type="SUPFAM" id="SSF56801">
    <property type="entry name" value="Acetyl-CoA synthetase-like"/>
    <property type="match status" value="1"/>
</dbReference>
<dbReference type="InterPro" id="IPR000873">
    <property type="entry name" value="AMP-dep_synth/lig_dom"/>
</dbReference>
<evidence type="ECO:0000313" key="5">
    <source>
        <dbReference type="Proteomes" id="UP000193986"/>
    </source>
</evidence>
<dbReference type="Pfam" id="PF07993">
    <property type="entry name" value="NAD_binding_4"/>
    <property type="match status" value="1"/>
</dbReference>
<gene>
    <name evidence="4" type="ORF">BCR39DRAFT_596975</name>
</gene>
<dbReference type="Gene3D" id="3.40.50.12780">
    <property type="entry name" value="N-terminal domain of ligase-like"/>
    <property type="match status" value="1"/>
</dbReference>
<dbReference type="InterPro" id="IPR036291">
    <property type="entry name" value="NAD(P)-bd_dom_sf"/>
</dbReference>
<dbReference type="PROSITE" id="PS50075">
    <property type="entry name" value="CARRIER"/>
    <property type="match status" value="1"/>
</dbReference>
<evidence type="ECO:0000256" key="2">
    <source>
        <dbReference type="ARBA" id="ARBA00022553"/>
    </source>
</evidence>
<dbReference type="EMBL" id="MCFC01000003">
    <property type="protein sequence ID" value="ORY34306.1"/>
    <property type="molecule type" value="Genomic_DNA"/>
</dbReference>
<dbReference type="Pfam" id="PF00550">
    <property type="entry name" value="PP-binding"/>
    <property type="match status" value="1"/>
</dbReference>
<accession>A0A1Y2BHR3</accession>
<dbReference type="Pfam" id="PF23562">
    <property type="entry name" value="AMP-binding_C_3"/>
    <property type="match status" value="1"/>
</dbReference>
<feature type="domain" description="Carrier" evidence="3">
    <location>
        <begin position="565"/>
        <end position="645"/>
    </location>
</feature>
<organism evidence="4 5">
    <name type="scientific">Naematelia encephala</name>
    <dbReference type="NCBI Taxonomy" id="71784"/>
    <lineage>
        <taxon>Eukaryota</taxon>
        <taxon>Fungi</taxon>
        <taxon>Dikarya</taxon>
        <taxon>Basidiomycota</taxon>
        <taxon>Agaricomycotina</taxon>
        <taxon>Tremellomycetes</taxon>
        <taxon>Tremellales</taxon>
        <taxon>Naemateliaceae</taxon>
        <taxon>Naematelia</taxon>
    </lineage>
</organism>
<dbReference type="PANTHER" id="PTHR43439">
    <property type="entry name" value="PHENYLACETATE-COENZYME A LIGASE"/>
    <property type="match status" value="1"/>
</dbReference>
<dbReference type="InterPro" id="IPR020806">
    <property type="entry name" value="PKS_PP-bd"/>
</dbReference>
<dbReference type="AlphaFoldDB" id="A0A1Y2BHR3"/>
<name>A0A1Y2BHR3_9TREE</name>
<evidence type="ECO:0000313" key="4">
    <source>
        <dbReference type="EMBL" id="ORY34306.1"/>
    </source>
</evidence>
<dbReference type="SUPFAM" id="SSF51735">
    <property type="entry name" value="NAD(P)-binding Rossmann-fold domains"/>
    <property type="match status" value="1"/>
</dbReference>
<dbReference type="InterPro" id="IPR013120">
    <property type="entry name" value="FAR_NAD-bd"/>
</dbReference>
<dbReference type="InterPro" id="IPR020845">
    <property type="entry name" value="AMP-binding_CS"/>
</dbReference>
<dbReference type="SUPFAM" id="SSF47336">
    <property type="entry name" value="ACP-like"/>
    <property type="match status" value="1"/>
</dbReference>
<protein>
    <submittedName>
        <fullName evidence="4">Putative L-aminoadipate-semialdehyde dehydrogenase</fullName>
    </submittedName>
</protein>
<dbReference type="InterPro" id="IPR042099">
    <property type="entry name" value="ANL_N_sf"/>
</dbReference>
<proteinExistence type="predicted"/>
<dbReference type="Proteomes" id="UP000193986">
    <property type="component" value="Unassembled WGS sequence"/>
</dbReference>
<dbReference type="Gene3D" id="1.10.1200.10">
    <property type="entry name" value="ACP-like"/>
    <property type="match status" value="1"/>
</dbReference>
<dbReference type="InterPro" id="IPR051414">
    <property type="entry name" value="Adenylate-forming_Reductase"/>
</dbReference>
<dbReference type="InterPro" id="IPR036736">
    <property type="entry name" value="ACP-like_sf"/>
</dbReference>
<sequence length="1058" mass="114745">MSPSTPPTLSKTRPKMPAPTFHAQSLTELIQLRADTQPDDDAVHTGAAEFGDELKTLSYLDILKSTDRLASYYSELGLTPDTPPSEVPPERVIAVLTSTAVDESLLEIALAKLGLTALLLSVNNSVAAVVHLCKQTQATHLIYGTKFGATAEQAQALLAKEGYELGILAERRFPLWGKGGVRDTKIASFPARLTPAQETRRTCVILHSSGSTGFPKPVYITHYGLIANLAQSIPKTGFSALPLFHGFGHFSIFRCIYNGKAFTLMPPHLPMTAANICRTIKNSPTKPVQHFAVPYVLKLLAETEEGTAALAEFEAVSFAGAAVPDDLGDRLVDAGVPLISVYGTTETGALLNSRRDCKTDKGWNWLRAEGPIADYLELIPQGSGTFEVVIKDGWPAKIVSNREDGAYCTKDLVLQHPDHPTWFKYIGRLDDTLTQTLGEKTNPVPIELAIRGNSPYVAECIVFGDARPQVGALILPSELGAELSKDKAAFIKTIWPVIADANAAAPTHSRILPEMVDVLPYGTEVPVATKMSILRPACYKKFAGIIDAIYERFEQGTGQPKRDIQDQGEMEAFLTETVTTALGDKAAKGLTPDTDLFAFGVDSLQATRVRNVISKSLELNTKLGQNIVYEHPSISQLASYLLALRSGQAGAQDDSAAHRAMWDLVEKWSGRIITPSASTSQGTAVNGHSGEVVILTGATGSLGAHILDQLVSSPQVARVICLSRAKSHEDSLRRVQESLALRERTLTAEASGKITSFAADVNRPDLGLTPEEVETLRTHATAIIHNAWPVNFVLSISSFDEHVGGVVNLLNLALTSPRQVKPAFFFSSSVGTRQGRPDPVVHEDFSDDPVTAGGMGYGRSKWVVEKILERAGGKGARVGVLRIGQLVGDTTSGAWNETEAWPLMFRAATTIKCLPKLDEKPSWLPVDRAAQAISEIVLGTASNPDPHARVYHVLNPHTAQWSAILEGLKKGGLDFEPVDRTVWLERLAASDPDVTKNPTYKLLSFYQNRIGNKTERPHMEFEVVKTSELSPTIASVQAVDSDLVALWTRHWKKTGFLV</sequence>
<evidence type="ECO:0000259" key="3">
    <source>
        <dbReference type="PROSITE" id="PS50075"/>
    </source>
</evidence>
<keyword evidence="1" id="KW-0596">Phosphopantetheine</keyword>
<dbReference type="InParanoid" id="A0A1Y2BHR3"/>
<reference evidence="4 5" key="1">
    <citation type="submission" date="2016-07" db="EMBL/GenBank/DDBJ databases">
        <title>Pervasive Adenine N6-methylation of Active Genes in Fungi.</title>
        <authorList>
            <consortium name="DOE Joint Genome Institute"/>
            <person name="Mondo S.J."/>
            <person name="Dannebaum R.O."/>
            <person name="Kuo R.C."/>
            <person name="Labutti K."/>
            <person name="Haridas S."/>
            <person name="Kuo A."/>
            <person name="Salamov A."/>
            <person name="Ahrendt S.R."/>
            <person name="Lipzen A."/>
            <person name="Sullivan W."/>
            <person name="Andreopoulos W.B."/>
            <person name="Clum A."/>
            <person name="Lindquist E."/>
            <person name="Daum C."/>
            <person name="Ramamoorthy G.K."/>
            <person name="Gryganskyi A."/>
            <person name="Culley D."/>
            <person name="Magnuson J.K."/>
            <person name="James T.Y."/>
            <person name="O'Malley M.A."/>
            <person name="Stajich J.E."/>
            <person name="Spatafora J.W."/>
            <person name="Visel A."/>
            <person name="Grigoriev I.V."/>
        </authorList>
    </citation>
    <scope>NUCLEOTIDE SEQUENCE [LARGE SCALE GENOMIC DNA]</scope>
    <source>
        <strain evidence="4 5">68-887.2</strain>
    </source>
</reference>
<dbReference type="PANTHER" id="PTHR43439:SF2">
    <property type="entry name" value="ENZYME, PUTATIVE (JCVI)-RELATED"/>
    <property type="match status" value="1"/>
</dbReference>
<dbReference type="InterPro" id="IPR009081">
    <property type="entry name" value="PP-bd_ACP"/>
</dbReference>
<dbReference type="SMART" id="SM00823">
    <property type="entry name" value="PKS_PP"/>
    <property type="match status" value="1"/>
</dbReference>
<keyword evidence="5" id="KW-1185">Reference proteome</keyword>
<evidence type="ECO:0000256" key="1">
    <source>
        <dbReference type="ARBA" id="ARBA00022450"/>
    </source>
</evidence>
<dbReference type="Pfam" id="PF00501">
    <property type="entry name" value="AMP-binding"/>
    <property type="match status" value="1"/>
</dbReference>
<dbReference type="OrthoDB" id="429813at2759"/>
<comment type="caution">
    <text evidence="4">The sequence shown here is derived from an EMBL/GenBank/DDBJ whole genome shotgun (WGS) entry which is preliminary data.</text>
</comment>
<dbReference type="Gene3D" id="3.40.50.720">
    <property type="entry name" value="NAD(P)-binding Rossmann-like Domain"/>
    <property type="match status" value="1"/>
</dbReference>
<keyword evidence="2" id="KW-0597">Phosphoprotein</keyword>
<dbReference type="GO" id="GO:0031177">
    <property type="term" value="F:phosphopantetheine binding"/>
    <property type="evidence" value="ECO:0007669"/>
    <property type="project" value="InterPro"/>
</dbReference>
<dbReference type="PROSITE" id="PS00455">
    <property type="entry name" value="AMP_BINDING"/>
    <property type="match status" value="1"/>
</dbReference>